<feature type="transmembrane region" description="Helical" evidence="1">
    <location>
        <begin position="34"/>
        <end position="53"/>
    </location>
</feature>
<organism evidence="2">
    <name type="scientific">uncultured beta proteobacterium HF0130_04F21</name>
    <dbReference type="NCBI Taxonomy" id="710819"/>
    <lineage>
        <taxon>Bacteria</taxon>
        <taxon>Pseudomonadati</taxon>
        <taxon>Pseudomonadota</taxon>
        <taxon>Betaproteobacteria</taxon>
        <taxon>Nitrosomonadales</taxon>
        <taxon>Nitrosomonadaceae</taxon>
        <taxon>environmental samples</taxon>
    </lineage>
</organism>
<evidence type="ECO:0000256" key="1">
    <source>
        <dbReference type="SAM" id="Phobius"/>
    </source>
</evidence>
<dbReference type="AlphaFoldDB" id="E0XSU9"/>
<keyword evidence="1" id="KW-1133">Transmembrane helix</keyword>
<evidence type="ECO:0000313" key="2">
    <source>
        <dbReference type="EMBL" id="ADI17467.1"/>
    </source>
</evidence>
<keyword evidence="1" id="KW-0472">Membrane</keyword>
<accession>E0XSU9</accession>
<keyword evidence="1" id="KW-0812">Transmembrane</keyword>
<proteinExistence type="predicted"/>
<dbReference type="EMBL" id="GU474866">
    <property type="protein sequence ID" value="ADI17467.1"/>
    <property type="molecule type" value="Genomic_DNA"/>
</dbReference>
<protein>
    <submittedName>
        <fullName evidence="2">Uncharacterized protein</fullName>
    </submittedName>
</protein>
<name>E0XSU9_9PROT</name>
<sequence>MSKCYNFSTKFPISCVNLYIGSENMYSFCNVLVIMNRLFTICHPFLLFTISLIKIIPYNQKSSHAFASYEITPFTYAKLSKIR</sequence>
<reference evidence="2" key="1">
    <citation type="journal article" date="2011" name="Environ. Microbiol.">
        <title>Time-series analyses of Monterey Bay coastal microbial picoplankton using a 'genome proxy' microarray.</title>
        <authorList>
            <person name="Rich V.I."/>
            <person name="Pham V.D."/>
            <person name="Eppley J."/>
            <person name="Shi Y."/>
            <person name="DeLong E.F."/>
        </authorList>
    </citation>
    <scope>NUCLEOTIDE SEQUENCE</scope>
</reference>